<organism evidence="3 4">
    <name type="scientific">Thermogemmata fonticola</name>
    <dbReference type="NCBI Taxonomy" id="2755323"/>
    <lineage>
        <taxon>Bacteria</taxon>
        <taxon>Pseudomonadati</taxon>
        <taxon>Planctomycetota</taxon>
        <taxon>Planctomycetia</taxon>
        <taxon>Gemmatales</taxon>
        <taxon>Gemmataceae</taxon>
        <taxon>Thermogemmata</taxon>
    </lineage>
</organism>
<accession>A0A7V8VFQ6</accession>
<keyword evidence="4" id="KW-1185">Reference proteome</keyword>
<evidence type="ECO:0000313" key="4">
    <source>
        <dbReference type="Proteomes" id="UP000542342"/>
    </source>
</evidence>
<feature type="compositionally biased region" description="Polar residues" evidence="1">
    <location>
        <begin position="84"/>
        <end position="99"/>
    </location>
</feature>
<evidence type="ECO:0000256" key="2">
    <source>
        <dbReference type="SAM" id="Phobius"/>
    </source>
</evidence>
<name>A0A7V8VFQ6_9BACT</name>
<reference evidence="3 4" key="1">
    <citation type="submission" date="2020-07" db="EMBL/GenBank/DDBJ databases">
        <title>Thermogemmata thermophila gen. nov., sp. nov., a novel moderate thermophilic planctomycete from a Kamchatka hot spring.</title>
        <authorList>
            <person name="Elcheninov A.G."/>
            <person name="Podosokorskaya O.A."/>
            <person name="Kovaleva O.L."/>
            <person name="Novikov A."/>
            <person name="Bonch-Osmolovskaya E.A."/>
            <person name="Toshchakov S.V."/>
            <person name="Kublanov I.V."/>
        </authorList>
    </citation>
    <scope>NUCLEOTIDE SEQUENCE [LARGE SCALE GENOMIC DNA]</scope>
    <source>
        <strain evidence="3 4">2918</strain>
    </source>
</reference>
<protein>
    <submittedName>
        <fullName evidence="3">Uncharacterized protein</fullName>
    </submittedName>
</protein>
<keyword evidence="2" id="KW-1133">Transmembrane helix</keyword>
<keyword evidence="2" id="KW-0812">Transmembrane</keyword>
<dbReference type="Proteomes" id="UP000542342">
    <property type="component" value="Unassembled WGS sequence"/>
</dbReference>
<proteinExistence type="predicted"/>
<keyword evidence="2" id="KW-0472">Membrane</keyword>
<dbReference type="EMBL" id="JACEFB010000010">
    <property type="protein sequence ID" value="MBA2227111.1"/>
    <property type="molecule type" value="Genomic_DNA"/>
</dbReference>
<dbReference type="AlphaFoldDB" id="A0A7V8VFQ6"/>
<sequence length="105" mass="11030">MFAKLWKDEAGVISVEYLFLVTIVGLGLVVGFANLEGAINVEYTELSNAILALSQDYHVVTQSGCKASKQGSDADDTAGRAAFGQTSVETTPPGNNDINQAFCGV</sequence>
<feature type="transmembrane region" description="Helical" evidence="2">
    <location>
        <begin position="12"/>
        <end position="33"/>
    </location>
</feature>
<evidence type="ECO:0000313" key="3">
    <source>
        <dbReference type="EMBL" id="MBA2227111.1"/>
    </source>
</evidence>
<dbReference type="RefSeq" id="WP_194538889.1">
    <property type="nucleotide sequence ID" value="NZ_JACEFB010000010.1"/>
</dbReference>
<comment type="caution">
    <text evidence="3">The sequence shown here is derived from an EMBL/GenBank/DDBJ whole genome shotgun (WGS) entry which is preliminary data.</text>
</comment>
<evidence type="ECO:0000256" key="1">
    <source>
        <dbReference type="SAM" id="MobiDB-lite"/>
    </source>
</evidence>
<feature type="region of interest" description="Disordered" evidence="1">
    <location>
        <begin position="67"/>
        <end position="105"/>
    </location>
</feature>
<gene>
    <name evidence="3" type="ORF">H0921_13190</name>
</gene>